<accession>A0ABT0B029</accession>
<gene>
    <name evidence="2" type="ORF">MTR64_06775</name>
</gene>
<feature type="region of interest" description="Disordered" evidence="1">
    <location>
        <begin position="422"/>
        <end position="511"/>
    </location>
</feature>
<name>A0ABT0B029_9SPHN</name>
<reference evidence="2" key="1">
    <citation type="submission" date="2022-03" db="EMBL/GenBank/DDBJ databases">
        <title>Identification of a novel bacterium isolated from mangrove sediments.</title>
        <authorList>
            <person name="Pan X."/>
        </authorList>
    </citation>
    <scope>NUCLEOTIDE SEQUENCE</scope>
    <source>
        <strain evidence="2">B2580</strain>
    </source>
</reference>
<feature type="compositionally biased region" description="Polar residues" evidence="1">
    <location>
        <begin position="474"/>
        <end position="485"/>
    </location>
</feature>
<feature type="compositionally biased region" description="Polar residues" evidence="1">
    <location>
        <begin position="180"/>
        <end position="194"/>
    </location>
</feature>
<evidence type="ECO:0000313" key="2">
    <source>
        <dbReference type="EMBL" id="MCJ2178260.1"/>
    </source>
</evidence>
<feature type="compositionally biased region" description="Polar residues" evidence="1">
    <location>
        <begin position="1"/>
        <end position="10"/>
    </location>
</feature>
<proteinExistence type="predicted"/>
<feature type="region of interest" description="Disordered" evidence="1">
    <location>
        <begin position="168"/>
        <end position="194"/>
    </location>
</feature>
<dbReference type="RefSeq" id="WP_243992117.1">
    <property type="nucleotide sequence ID" value="NZ_JALHLE010000007.1"/>
</dbReference>
<feature type="region of interest" description="Disordered" evidence="1">
    <location>
        <begin position="75"/>
        <end position="105"/>
    </location>
</feature>
<feature type="region of interest" description="Disordered" evidence="1">
    <location>
        <begin position="1"/>
        <end position="23"/>
    </location>
</feature>
<feature type="compositionally biased region" description="Low complexity" evidence="1">
    <location>
        <begin position="323"/>
        <end position="351"/>
    </location>
</feature>
<feature type="region of interest" description="Disordered" evidence="1">
    <location>
        <begin position="133"/>
        <end position="153"/>
    </location>
</feature>
<feature type="compositionally biased region" description="Low complexity" evidence="1">
    <location>
        <begin position="422"/>
        <end position="454"/>
    </location>
</feature>
<keyword evidence="3" id="KW-1185">Reference proteome</keyword>
<feature type="compositionally biased region" description="Low complexity" evidence="1">
    <location>
        <begin position="11"/>
        <end position="23"/>
    </location>
</feature>
<sequence>MIQAAATSSSAGHTQAAGKAHGAAVNAAGSGSFSALLDLSGGLEAAPAEAEPATEADASTALAALLSPVAAGNTGKATGKTLPGANGDAAAGTDGEADADTDGETASLEATPDAAVMSLALAGVLPLADRPLPGAGATTARQSPAAGTSTQSAARLMTGTAAVTATSASTRQATALPTHAQAQGQAPASSNGTVNAPTIPDVALAPVTVVAEQPAAASTTASDAVPAIAAQLATRPQVGAAGSPTAQPSELQAQQSAQTVQPAQQAQAVQTLQPAQGNAASFNPRVARTGTDQPEAGSLKTSAKLEGSAQTEQASPLARMIEPAQAAAAAPATPDTIPAPVATSASAASGSVDGPQDFSTLVSRLAEAREAANPHVVKTAINHAEFGQISLQFRHEDKALSVTMVNADPGFTSAVHAAANASLAGGSNGNGSDSPQQQQQYTPASSQNQAAANGAGAGMGNGAGQNSQARADQAEQSMNRGQGTASLPHDQEASAPGQSRDGTRRAGGIYA</sequence>
<feature type="region of interest" description="Disordered" evidence="1">
    <location>
        <begin position="239"/>
        <end position="355"/>
    </location>
</feature>
<dbReference type="EMBL" id="JALHLE010000007">
    <property type="protein sequence ID" value="MCJ2178260.1"/>
    <property type="molecule type" value="Genomic_DNA"/>
</dbReference>
<dbReference type="Proteomes" id="UP001162880">
    <property type="component" value="Unassembled WGS sequence"/>
</dbReference>
<organism evidence="2 3">
    <name type="scientific">Novosphingobium album</name>
    <name type="common">ex Hu et al. 2023</name>
    <dbReference type="NCBI Taxonomy" id="2930093"/>
    <lineage>
        <taxon>Bacteria</taxon>
        <taxon>Pseudomonadati</taxon>
        <taxon>Pseudomonadota</taxon>
        <taxon>Alphaproteobacteria</taxon>
        <taxon>Sphingomonadales</taxon>
        <taxon>Sphingomonadaceae</taxon>
        <taxon>Novosphingobium</taxon>
    </lineage>
</organism>
<protein>
    <recommendedName>
        <fullName evidence="4">Flagellar hook-length control protein FliK</fullName>
    </recommendedName>
</protein>
<feature type="compositionally biased region" description="Low complexity" evidence="1">
    <location>
        <begin position="84"/>
        <end position="94"/>
    </location>
</feature>
<comment type="caution">
    <text evidence="2">The sequence shown here is derived from an EMBL/GenBank/DDBJ whole genome shotgun (WGS) entry which is preliminary data.</text>
</comment>
<evidence type="ECO:0008006" key="4">
    <source>
        <dbReference type="Google" id="ProtNLM"/>
    </source>
</evidence>
<feature type="compositionally biased region" description="Low complexity" evidence="1">
    <location>
        <begin position="251"/>
        <end position="276"/>
    </location>
</feature>
<feature type="compositionally biased region" description="Polar residues" evidence="1">
    <location>
        <begin position="139"/>
        <end position="153"/>
    </location>
</feature>
<evidence type="ECO:0000256" key="1">
    <source>
        <dbReference type="SAM" id="MobiDB-lite"/>
    </source>
</evidence>
<evidence type="ECO:0000313" key="3">
    <source>
        <dbReference type="Proteomes" id="UP001162880"/>
    </source>
</evidence>